<gene>
    <name evidence="13" type="primary">nadE</name>
    <name evidence="17" type="ORF">IV73_GL000385</name>
</gene>
<dbReference type="PANTHER" id="PTHR23090">
    <property type="entry name" value="NH 3 /GLUTAMINE-DEPENDENT NAD + SYNTHETASE"/>
    <property type="match status" value="1"/>
</dbReference>
<proteinExistence type="inferred from homology"/>
<dbReference type="Gene3D" id="3.40.50.620">
    <property type="entry name" value="HUPs"/>
    <property type="match status" value="1"/>
</dbReference>
<organism evidence="17 18">
    <name type="scientific">Weissella kandleri</name>
    <dbReference type="NCBI Taxonomy" id="1616"/>
    <lineage>
        <taxon>Bacteria</taxon>
        <taxon>Bacillati</taxon>
        <taxon>Bacillota</taxon>
        <taxon>Bacilli</taxon>
        <taxon>Lactobacillales</taxon>
        <taxon>Lactobacillaceae</taxon>
        <taxon>Weissella</taxon>
    </lineage>
</organism>
<feature type="binding site" evidence="13">
    <location>
        <position position="189"/>
    </location>
    <ligand>
        <name>ATP</name>
        <dbReference type="ChEBI" id="CHEBI:30616"/>
    </ligand>
</feature>
<feature type="binding site" description="in other chain" evidence="13">
    <location>
        <position position="173"/>
    </location>
    <ligand>
        <name>deamido-NAD(+)</name>
        <dbReference type="ChEBI" id="CHEBI:58437"/>
        <note>ligand shared between two neighboring subunits</note>
    </ligand>
</feature>
<dbReference type="GO" id="GO:0008795">
    <property type="term" value="F:NAD+ synthase activity"/>
    <property type="evidence" value="ECO:0007669"/>
    <property type="project" value="UniProtKB-UniRule"/>
</dbReference>
<evidence type="ECO:0000256" key="14">
    <source>
        <dbReference type="RuleBase" id="RU003811"/>
    </source>
</evidence>
<evidence type="ECO:0000313" key="18">
    <source>
        <dbReference type="Proteomes" id="UP000051655"/>
    </source>
</evidence>
<feature type="binding site" description="in other chain" evidence="13">
    <location>
        <position position="140"/>
    </location>
    <ligand>
        <name>deamido-NAD(+)</name>
        <dbReference type="ChEBI" id="CHEBI:58437"/>
        <note>ligand shared between two neighboring subunits</note>
    </ligand>
</feature>
<comment type="pathway">
    <text evidence="13">Cofactor biosynthesis; NAD(+) biosynthesis; NAD(+) from deamido-NAD(+) (ammonia route): step 1/1.</text>
</comment>
<dbReference type="NCBIfam" id="NF001979">
    <property type="entry name" value="PRK00768.1"/>
    <property type="match status" value="1"/>
</dbReference>
<dbReference type="InterPro" id="IPR022926">
    <property type="entry name" value="NH(3)-dep_NAD(+)_synth"/>
</dbReference>
<feature type="binding site" evidence="13">
    <location>
        <begin position="46"/>
        <end position="53"/>
    </location>
    <ligand>
        <name>ATP</name>
        <dbReference type="ChEBI" id="CHEBI:30616"/>
    </ligand>
</feature>
<dbReference type="EMBL" id="JQBP01000002">
    <property type="protein sequence ID" value="KRN75229.1"/>
    <property type="molecule type" value="Genomic_DNA"/>
</dbReference>
<dbReference type="RefSeq" id="WP_057753969.1">
    <property type="nucleotide sequence ID" value="NZ_JQBP01000002.1"/>
</dbReference>
<dbReference type="STRING" id="1616.IV73_GL000385"/>
<reference evidence="17 18" key="1">
    <citation type="journal article" date="2015" name="Genome Announc.">
        <title>Expanding the biotechnology potential of lactobacilli through comparative genomics of 213 strains and associated genera.</title>
        <authorList>
            <person name="Sun Z."/>
            <person name="Harris H.M."/>
            <person name="McCann A."/>
            <person name="Guo C."/>
            <person name="Argimon S."/>
            <person name="Zhang W."/>
            <person name="Yang X."/>
            <person name="Jeffery I.B."/>
            <person name="Cooney J.C."/>
            <person name="Kagawa T.F."/>
            <person name="Liu W."/>
            <person name="Song Y."/>
            <person name="Salvetti E."/>
            <person name="Wrobel A."/>
            <person name="Rasinkangas P."/>
            <person name="Parkhill J."/>
            <person name="Rea M.C."/>
            <person name="O'Sullivan O."/>
            <person name="Ritari J."/>
            <person name="Douillard F.P."/>
            <person name="Paul Ross R."/>
            <person name="Yang R."/>
            <person name="Briner A.E."/>
            <person name="Felis G.E."/>
            <person name="de Vos W.M."/>
            <person name="Barrangou R."/>
            <person name="Klaenhammer T.R."/>
            <person name="Caufield P.W."/>
            <person name="Cui Y."/>
            <person name="Zhang H."/>
            <person name="O'Toole P.W."/>
        </authorList>
    </citation>
    <scope>NUCLEOTIDE SEQUENCE [LARGE SCALE GENOMIC DNA]</scope>
    <source>
        <strain evidence="17 18">DSM 20593</strain>
    </source>
</reference>
<keyword evidence="8 13" id="KW-0520">NAD</keyword>
<evidence type="ECO:0000256" key="4">
    <source>
        <dbReference type="ARBA" id="ARBA00022723"/>
    </source>
</evidence>
<comment type="catalytic activity">
    <reaction evidence="9 13 15">
        <text>deamido-NAD(+) + NH4(+) + ATP = AMP + diphosphate + NAD(+) + H(+)</text>
        <dbReference type="Rhea" id="RHEA:21188"/>
        <dbReference type="ChEBI" id="CHEBI:15378"/>
        <dbReference type="ChEBI" id="CHEBI:28938"/>
        <dbReference type="ChEBI" id="CHEBI:30616"/>
        <dbReference type="ChEBI" id="CHEBI:33019"/>
        <dbReference type="ChEBI" id="CHEBI:57540"/>
        <dbReference type="ChEBI" id="CHEBI:58437"/>
        <dbReference type="ChEBI" id="CHEBI:456215"/>
        <dbReference type="EC" id="6.3.1.5"/>
    </reaction>
</comment>
<keyword evidence="7 13" id="KW-0460">Magnesium</keyword>
<comment type="similarity">
    <text evidence="1 13 14">Belongs to the NAD synthetase family.</text>
</comment>
<keyword evidence="18" id="KW-1185">Reference proteome</keyword>
<name>A0A0R2JMM2_9LACO</name>
<dbReference type="GO" id="GO:0046872">
    <property type="term" value="F:metal ion binding"/>
    <property type="evidence" value="ECO:0007669"/>
    <property type="project" value="UniProtKB-KW"/>
</dbReference>
<dbReference type="GO" id="GO:0009435">
    <property type="term" value="P:NAD+ biosynthetic process"/>
    <property type="evidence" value="ECO:0007669"/>
    <property type="project" value="UniProtKB-UniRule"/>
</dbReference>
<dbReference type="Pfam" id="PF02540">
    <property type="entry name" value="NAD_synthase"/>
    <property type="match status" value="1"/>
</dbReference>
<dbReference type="PANTHER" id="PTHR23090:SF7">
    <property type="entry name" value="NH(3)-DEPENDENT NAD(+) SYNTHETASE"/>
    <property type="match status" value="1"/>
</dbReference>
<feature type="binding site" evidence="13">
    <location>
        <position position="52"/>
    </location>
    <ligand>
        <name>Mg(2+)</name>
        <dbReference type="ChEBI" id="CHEBI:18420"/>
    </ligand>
</feature>
<evidence type="ECO:0000256" key="15">
    <source>
        <dbReference type="RuleBase" id="RU003812"/>
    </source>
</evidence>
<evidence type="ECO:0000256" key="6">
    <source>
        <dbReference type="ARBA" id="ARBA00022840"/>
    </source>
</evidence>
<feature type="domain" description="NAD/GMP synthase" evidence="16">
    <location>
        <begin position="25"/>
        <end position="262"/>
    </location>
</feature>
<dbReference type="PATRIC" id="fig|1616.3.peg.397"/>
<comment type="subunit">
    <text evidence="2 13">Homodimer.</text>
</comment>
<dbReference type="AlphaFoldDB" id="A0A0R2JMM2"/>
<dbReference type="InterPro" id="IPR022310">
    <property type="entry name" value="NAD/GMP_synthase"/>
</dbReference>
<keyword evidence="5 13" id="KW-0547">Nucleotide-binding</keyword>
<feature type="binding site" evidence="13">
    <location>
        <position position="160"/>
    </location>
    <ligand>
        <name>ATP</name>
        <dbReference type="ChEBI" id="CHEBI:30616"/>
    </ligand>
</feature>
<evidence type="ECO:0000259" key="16">
    <source>
        <dbReference type="Pfam" id="PF02540"/>
    </source>
</evidence>
<feature type="binding site" evidence="13">
    <location>
        <position position="180"/>
    </location>
    <ligand>
        <name>deamido-NAD(+)</name>
        <dbReference type="ChEBI" id="CHEBI:58437"/>
        <note>ligand shared between two neighboring subunits</note>
    </ligand>
</feature>
<dbReference type="GO" id="GO:0004359">
    <property type="term" value="F:glutaminase activity"/>
    <property type="evidence" value="ECO:0007669"/>
    <property type="project" value="InterPro"/>
</dbReference>
<feature type="binding site" evidence="13">
    <location>
        <position position="165"/>
    </location>
    <ligand>
        <name>Mg(2+)</name>
        <dbReference type="ChEBI" id="CHEBI:18420"/>
    </ligand>
</feature>
<dbReference type="GO" id="GO:0005524">
    <property type="term" value="F:ATP binding"/>
    <property type="evidence" value="ECO:0007669"/>
    <property type="project" value="UniProtKB-UniRule"/>
</dbReference>
<dbReference type="InterPro" id="IPR003694">
    <property type="entry name" value="NAD_synthase"/>
</dbReference>
<dbReference type="SUPFAM" id="SSF52402">
    <property type="entry name" value="Adenine nucleotide alpha hydrolases-like"/>
    <property type="match status" value="1"/>
</dbReference>
<keyword evidence="4 13" id="KW-0479">Metal-binding</keyword>
<evidence type="ECO:0000256" key="2">
    <source>
        <dbReference type="ARBA" id="ARBA00011738"/>
    </source>
</evidence>
<accession>A0A0R2JMM2</accession>
<evidence type="ECO:0000256" key="7">
    <source>
        <dbReference type="ARBA" id="ARBA00022842"/>
    </source>
</evidence>
<dbReference type="CDD" id="cd00553">
    <property type="entry name" value="NAD_synthase"/>
    <property type="match status" value="1"/>
</dbReference>
<evidence type="ECO:0000313" key="17">
    <source>
        <dbReference type="EMBL" id="KRN75229.1"/>
    </source>
</evidence>
<evidence type="ECO:0000256" key="9">
    <source>
        <dbReference type="ARBA" id="ARBA00051206"/>
    </source>
</evidence>
<comment type="caution">
    <text evidence="17">The sequence shown here is derived from an EMBL/GenBank/DDBJ whole genome shotgun (WGS) entry which is preliminary data.</text>
</comment>
<dbReference type="FunFam" id="3.40.50.620:FF:000015">
    <property type="entry name" value="NH(3)-dependent NAD(+) synthetase"/>
    <property type="match status" value="1"/>
</dbReference>
<dbReference type="GO" id="GO:0003952">
    <property type="term" value="F:NAD+ synthase (glutamine-hydrolyzing) activity"/>
    <property type="evidence" value="ECO:0007669"/>
    <property type="project" value="InterPro"/>
</dbReference>
<keyword evidence="3 13" id="KW-0436">Ligase</keyword>
<dbReference type="EC" id="6.3.1.5" evidence="11 13"/>
<feature type="binding site" description="in other chain" evidence="13">
    <location>
        <begin position="260"/>
        <end position="261"/>
    </location>
    <ligand>
        <name>deamido-NAD(+)</name>
        <dbReference type="ChEBI" id="CHEBI:58437"/>
        <note>ligand shared between two neighboring subunits</note>
    </ligand>
</feature>
<dbReference type="OrthoDB" id="9803818at2"/>
<dbReference type="NCBIfam" id="TIGR00552">
    <property type="entry name" value="nadE"/>
    <property type="match status" value="1"/>
</dbReference>
<evidence type="ECO:0000256" key="1">
    <source>
        <dbReference type="ARBA" id="ARBA00005859"/>
    </source>
</evidence>
<evidence type="ECO:0000256" key="3">
    <source>
        <dbReference type="ARBA" id="ARBA00022598"/>
    </source>
</evidence>
<dbReference type="GO" id="GO:0005737">
    <property type="term" value="C:cytoplasm"/>
    <property type="evidence" value="ECO:0007669"/>
    <property type="project" value="InterPro"/>
</dbReference>
<protein>
    <recommendedName>
        <fullName evidence="12 13">NH(3)-dependent NAD(+) synthetase</fullName>
        <ecNumber evidence="11 13">6.3.1.5</ecNumber>
    </recommendedName>
</protein>
<keyword evidence="6 13" id="KW-0067">ATP-binding</keyword>
<dbReference type="HAMAP" id="MF_00193">
    <property type="entry name" value="NadE_ammonia_dep"/>
    <property type="match status" value="1"/>
</dbReference>
<feature type="binding site" evidence="13">
    <location>
        <position position="211"/>
    </location>
    <ligand>
        <name>ATP</name>
        <dbReference type="ChEBI" id="CHEBI:30616"/>
    </ligand>
</feature>
<comment type="function">
    <text evidence="10 13">Catalyzes the ATP-dependent amidation of deamido-NAD to form NAD. Uses ammonia as a nitrogen source.</text>
</comment>
<sequence length="275" mass="30464">MRELQAEIIKALGVKSNIDPMKEFRRSVELLKNYLQTTPLKTYVLGVSGGQDSTLAGKMAAVAVDELRQETGDVSYQYVAVRLPYNEQSDEADALQAIEWQAADRTIRVNIEAATEAAVAELKQNDLTISDFNKGNIKARQRMIAQYGVAGALNGAVIGTDHAAEAVTGFYTKFGDGAADIMPLYRLDKRQGRAILQALDAPKNLYLKVPTADLEENRPALPDEIALGVTYDQIDDYLEGQTVDTTAAETIEKWYLRTKHKRYGAVNAFSQWWQA</sequence>
<evidence type="ECO:0000256" key="10">
    <source>
        <dbReference type="ARBA" id="ARBA00055966"/>
    </source>
</evidence>
<dbReference type="InterPro" id="IPR014729">
    <property type="entry name" value="Rossmann-like_a/b/a_fold"/>
</dbReference>
<evidence type="ECO:0000256" key="5">
    <source>
        <dbReference type="ARBA" id="ARBA00022741"/>
    </source>
</evidence>
<evidence type="ECO:0000256" key="11">
    <source>
        <dbReference type="ARBA" id="ARBA00066987"/>
    </source>
</evidence>
<dbReference type="Proteomes" id="UP000051655">
    <property type="component" value="Unassembled WGS sequence"/>
</dbReference>
<evidence type="ECO:0000256" key="13">
    <source>
        <dbReference type="HAMAP-Rule" id="MF_00193"/>
    </source>
</evidence>
<evidence type="ECO:0000256" key="8">
    <source>
        <dbReference type="ARBA" id="ARBA00023027"/>
    </source>
</evidence>
<evidence type="ECO:0000256" key="12">
    <source>
        <dbReference type="ARBA" id="ARBA00070926"/>
    </source>
</evidence>
<dbReference type="UniPathway" id="UPA00253">
    <property type="reaction ID" value="UER00333"/>
</dbReference>